<dbReference type="EMBL" id="CP087977">
    <property type="protein sequence ID" value="UUZ46010.1"/>
    <property type="molecule type" value="Genomic_DNA"/>
</dbReference>
<dbReference type="Proteomes" id="UP001059663">
    <property type="component" value="Chromosome"/>
</dbReference>
<evidence type="ECO:0000313" key="1">
    <source>
        <dbReference type="EMBL" id="UUZ46010.1"/>
    </source>
</evidence>
<keyword evidence="1" id="KW-0418">Kinase</keyword>
<name>A0AC61U7G6_9MICO</name>
<keyword evidence="1" id="KW-0723">Serine/threonine-protein kinase</keyword>
<reference evidence="1" key="1">
    <citation type="submission" date="2021-11" db="EMBL/GenBank/DDBJ databases">
        <title>Study of the species diversity of bacterial strains isolated from a unique natural object - Shulgan-Tash cave (Bashkiria).</title>
        <authorList>
            <person name="Sazanova A.L."/>
            <person name="Chirak E.R."/>
            <person name="Safronova V.I."/>
        </authorList>
    </citation>
    <scope>NUCLEOTIDE SEQUENCE</scope>
    <source>
        <strain evidence="1">P1</strain>
    </source>
</reference>
<proteinExistence type="predicted"/>
<accession>A0AC61U7G6</accession>
<protein>
    <submittedName>
        <fullName evidence="1">Serine/threonine protein kinase</fullName>
    </submittedName>
</protein>
<gene>
    <name evidence="1" type="ORF">LP422_09145</name>
</gene>
<keyword evidence="1" id="KW-0808">Transferase</keyword>
<sequence length="262" mass="27283">MDEIPPSVPGYRLTRLLGAGSTATVWRARSDPDDELVAVKLVAARADDEAVREYAMLRATADEHVVTLHETIEVDTDDGPAPAPVLEYLAGGSLERVVAERGHLTPGETATVIAPVAQAVTALHDLGIVHGDLSPGNVLLDSTGRPVLADLGYSRLTGEAPGDVYGTEGHVAPEVLEGSDPSRESDVHALGALAWLCPVGAAPGHIAERPRSARPRARRAGADRGRGGLPVTRPGRAAGGGRGGAAGLRRRDRPAPAYDRAR</sequence>
<organism evidence="1 2">
    <name type="scientific">Janibacter limosus</name>
    <dbReference type="NCBI Taxonomy" id="53458"/>
    <lineage>
        <taxon>Bacteria</taxon>
        <taxon>Bacillati</taxon>
        <taxon>Actinomycetota</taxon>
        <taxon>Actinomycetes</taxon>
        <taxon>Micrococcales</taxon>
        <taxon>Intrasporangiaceae</taxon>
        <taxon>Janibacter</taxon>
    </lineage>
</organism>
<evidence type="ECO:0000313" key="2">
    <source>
        <dbReference type="Proteomes" id="UP001059663"/>
    </source>
</evidence>